<dbReference type="Proteomes" id="UP000230821">
    <property type="component" value="Unassembled WGS sequence"/>
</dbReference>
<sequence length="115" mass="12869">MESIVKISSLPYADGGKIEYQKSVPAMRNENGSDVIHLATGLVVDYPPCFSIETFAHDESLSVLLDSRVVCCSYAAFSAIVCQVDVYIGLFKMLWFQCISLCFLLTKINFIYRIP</sequence>
<proteinExistence type="predicted"/>
<dbReference type="AlphaFoldDB" id="A0A2G6K911"/>
<accession>A0A2G6K911</accession>
<comment type="caution">
    <text evidence="1">The sequence shown here is derived from an EMBL/GenBank/DDBJ whole genome shotgun (WGS) entry which is preliminary data.</text>
</comment>
<organism evidence="1 2">
    <name type="scientific">candidate division KSB3 bacterium</name>
    <dbReference type="NCBI Taxonomy" id="2044937"/>
    <lineage>
        <taxon>Bacteria</taxon>
        <taxon>candidate division KSB3</taxon>
    </lineage>
</organism>
<gene>
    <name evidence="1" type="ORF">CSA56_18790</name>
</gene>
<dbReference type="EMBL" id="PDSK01000158">
    <property type="protein sequence ID" value="PIE31269.1"/>
    <property type="molecule type" value="Genomic_DNA"/>
</dbReference>
<evidence type="ECO:0000313" key="1">
    <source>
        <dbReference type="EMBL" id="PIE31269.1"/>
    </source>
</evidence>
<protein>
    <submittedName>
        <fullName evidence="1">Uncharacterized protein</fullName>
    </submittedName>
</protein>
<name>A0A2G6K911_9BACT</name>
<evidence type="ECO:0000313" key="2">
    <source>
        <dbReference type="Proteomes" id="UP000230821"/>
    </source>
</evidence>
<reference evidence="1 2" key="1">
    <citation type="submission" date="2017-10" db="EMBL/GenBank/DDBJ databases">
        <title>Novel microbial diversity and functional potential in the marine mammal oral microbiome.</title>
        <authorList>
            <person name="Dudek N.K."/>
            <person name="Sun C.L."/>
            <person name="Burstein D."/>
            <person name="Kantor R.S."/>
            <person name="Aliaga Goltsman D.S."/>
            <person name="Bik E.M."/>
            <person name="Thomas B.C."/>
            <person name="Banfield J.F."/>
            <person name="Relman D.A."/>
        </authorList>
    </citation>
    <scope>NUCLEOTIDE SEQUENCE [LARGE SCALE GENOMIC DNA]</scope>
    <source>
        <strain evidence="1">DOLJORAL78_47_16</strain>
    </source>
</reference>